<dbReference type="RefSeq" id="WP_077980018.1">
    <property type="nucleotide sequence ID" value="NZ_JAAXQQ010000009.1"/>
</dbReference>
<accession>A0A1S9GCS5</accession>
<dbReference type="Proteomes" id="UP000758022">
    <property type="component" value="Unassembled WGS sequence"/>
</dbReference>
<reference evidence="1 5" key="3">
    <citation type="submission" date="2020-08" db="EMBL/GenBank/DDBJ databases">
        <title>Genomic Encyclopedia of Type Strains, Phase III (KMG-III): the genomes of soil and plant-associated and newly described type strains.</title>
        <authorList>
            <person name="Whitman W."/>
        </authorList>
    </citation>
    <scope>NUCLEOTIDE SEQUENCE [LARGE SCALE GENOMIC DNA]</scope>
    <source>
        <strain evidence="1 5">CECT 8280</strain>
    </source>
</reference>
<evidence type="ECO:0000313" key="1">
    <source>
        <dbReference type="EMBL" id="MBB3165520.1"/>
    </source>
</evidence>
<dbReference type="EMBL" id="SMBI01000017">
    <property type="protein sequence ID" value="TCU16678.1"/>
    <property type="molecule type" value="Genomic_DNA"/>
</dbReference>
<evidence type="ECO:0000313" key="3">
    <source>
        <dbReference type="EMBL" id="TCU16678.1"/>
    </source>
</evidence>
<name>A0A1S9GCS5_9HYPH</name>
<dbReference type="AlphaFoldDB" id="A0A1S9GCS5"/>
<proteinExistence type="predicted"/>
<evidence type="ECO:0000313" key="4">
    <source>
        <dbReference type="Proteomes" id="UP000295021"/>
    </source>
</evidence>
<dbReference type="Proteomes" id="UP000542811">
    <property type="component" value="Unassembled WGS sequence"/>
</dbReference>
<organism evidence="3 4">
    <name type="scientific">Rhizobium laguerreae</name>
    <dbReference type="NCBI Taxonomy" id="1076926"/>
    <lineage>
        <taxon>Bacteria</taxon>
        <taxon>Pseudomonadati</taxon>
        <taxon>Pseudomonadota</taxon>
        <taxon>Alphaproteobacteria</taxon>
        <taxon>Hyphomicrobiales</taxon>
        <taxon>Rhizobiaceae</taxon>
        <taxon>Rhizobium/Agrobacterium group</taxon>
        <taxon>Rhizobium</taxon>
    </lineage>
</organism>
<dbReference type="GeneID" id="67487802"/>
<sequence>MRLKPPLRLAACRAFLDGIQSKAFVVILALLTTNWPLSMGVSAFVTTAFAESDRGQTLPPLPGIIATDSLTIATAERPASGLWITCSEGRQIRLALNTRLPIEEEFARNGTRPEERTHLIILAENIRTVQAIKHAPHMLFRQATWRRDGENDVVLTPPLSVEEASLLSQAFLPAPPAVVRIDIAETGTEMRGTADGRAIAEFTRRCLESP</sequence>
<dbReference type="EMBL" id="JACHXX010000011">
    <property type="protein sequence ID" value="MBB3165520.1"/>
    <property type="molecule type" value="Genomic_DNA"/>
</dbReference>
<comment type="caution">
    <text evidence="3">The sequence shown here is derived from an EMBL/GenBank/DDBJ whole genome shotgun (WGS) entry which is preliminary data.</text>
</comment>
<reference evidence="2" key="2">
    <citation type="submission" date="2020-04" db="EMBL/GenBank/DDBJ databases">
        <title>Global-level population genomics supports evidence of horizontal gene transfer on evolution of Rhizobia in Lentils.</title>
        <authorList>
            <person name="Gai Y."/>
            <person name="Cook D."/>
            <person name="Riely B."/>
        </authorList>
    </citation>
    <scope>NUCLEOTIDE SEQUENCE</scope>
    <source>
        <strain evidence="2">TLR9</strain>
    </source>
</reference>
<gene>
    <name evidence="3" type="ORF">EV131_11765</name>
    <name evidence="1" type="ORF">FHS25_006030</name>
    <name evidence="2" type="ORF">HFO74_25580</name>
</gene>
<keyword evidence="5" id="KW-1185">Reference proteome</keyword>
<protein>
    <submittedName>
        <fullName evidence="3">Uncharacterized protein</fullName>
    </submittedName>
</protein>
<evidence type="ECO:0000313" key="2">
    <source>
        <dbReference type="EMBL" id="MBY3066747.1"/>
    </source>
</evidence>
<dbReference type="Proteomes" id="UP000295021">
    <property type="component" value="Unassembled WGS sequence"/>
</dbReference>
<evidence type="ECO:0000313" key="5">
    <source>
        <dbReference type="Proteomes" id="UP000542811"/>
    </source>
</evidence>
<dbReference type="EMBL" id="JAAXQQ010000009">
    <property type="protein sequence ID" value="MBY3066747.1"/>
    <property type="molecule type" value="Genomic_DNA"/>
</dbReference>
<reference evidence="3 4" key="1">
    <citation type="submission" date="2019-03" db="EMBL/GenBank/DDBJ databases">
        <title>Genomic Encyclopedia of Type Strains, Phase IV (KMG-V): Genome sequencing to study the core and pangenomes of soil and plant-associated prokaryotes.</title>
        <authorList>
            <person name="Whitman W."/>
        </authorList>
    </citation>
    <scope>NUCLEOTIDE SEQUENCE [LARGE SCALE GENOMIC DNA]</scope>
    <source>
        <strain evidence="3 4">FB403</strain>
    </source>
</reference>